<dbReference type="PANTHER" id="PTHR33204">
    <property type="entry name" value="TRANSCRIPTIONAL REGULATOR, MARR FAMILY"/>
    <property type="match status" value="1"/>
</dbReference>
<accession>A0A2S8S813</accession>
<dbReference type="RefSeq" id="WP_105514282.1">
    <property type="nucleotide sequence ID" value="NZ_PVEP01000003.1"/>
</dbReference>
<dbReference type="Pfam" id="PF01638">
    <property type="entry name" value="HxlR"/>
    <property type="match status" value="1"/>
</dbReference>
<dbReference type="GO" id="GO:0003677">
    <property type="term" value="F:DNA binding"/>
    <property type="evidence" value="ECO:0007669"/>
    <property type="project" value="UniProtKB-KW"/>
</dbReference>
<dbReference type="AlphaFoldDB" id="A0A2S8S813"/>
<keyword evidence="2" id="KW-0238">DNA-binding</keyword>
<comment type="caution">
    <text evidence="5">The sequence shown here is derived from an EMBL/GenBank/DDBJ whole genome shotgun (WGS) entry which is preliminary data.</text>
</comment>
<dbReference type="InterPro" id="IPR036527">
    <property type="entry name" value="SCP2_sterol-bd_dom_sf"/>
</dbReference>
<gene>
    <name evidence="5" type="ORF">LX70_01804</name>
</gene>
<dbReference type="Gene3D" id="3.30.1050.10">
    <property type="entry name" value="SCP2 sterol-binding domain"/>
    <property type="match status" value="1"/>
</dbReference>
<proteinExistence type="predicted"/>
<reference evidence="5 6" key="1">
    <citation type="submission" date="2018-02" db="EMBL/GenBank/DDBJ databases">
        <title>Genomic Encyclopedia of Archaeal and Bacterial Type Strains, Phase II (KMG-II): from individual species to whole genera.</title>
        <authorList>
            <person name="Goeker M."/>
        </authorList>
    </citation>
    <scope>NUCLEOTIDE SEQUENCE [LARGE SCALE GENOMIC DNA]</scope>
    <source>
        <strain evidence="5 6">DSM 18921</strain>
    </source>
</reference>
<evidence type="ECO:0000313" key="5">
    <source>
        <dbReference type="EMBL" id="PQV56950.1"/>
    </source>
</evidence>
<dbReference type="PROSITE" id="PS51118">
    <property type="entry name" value="HTH_HXLR"/>
    <property type="match status" value="1"/>
</dbReference>
<dbReference type="Proteomes" id="UP000238338">
    <property type="component" value="Unassembled WGS sequence"/>
</dbReference>
<dbReference type="SUPFAM" id="SSF55718">
    <property type="entry name" value="SCP-like"/>
    <property type="match status" value="1"/>
</dbReference>
<keyword evidence="6" id="KW-1185">Reference proteome</keyword>
<protein>
    <submittedName>
        <fullName evidence="5">HxlR family transcriptional regulator</fullName>
    </submittedName>
</protein>
<dbReference type="InterPro" id="IPR036390">
    <property type="entry name" value="WH_DNA-bd_sf"/>
</dbReference>
<feature type="domain" description="HTH hxlR-type" evidence="4">
    <location>
        <begin position="17"/>
        <end position="115"/>
    </location>
</feature>
<name>A0A2S8S813_9RHOB</name>
<dbReference type="EMBL" id="PVEP01000003">
    <property type="protein sequence ID" value="PQV56950.1"/>
    <property type="molecule type" value="Genomic_DNA"/>
</dbReference>
<dbReference type="Gene3D" id="1.10.10.10">
    <property type="entry name" value="Winged helix-like DNA-binding domain superfamily/Winged helix DNA-binding domain"/>
    <property type="match status" value="1"/>
</dbReference>
<evidence type="ECO:0000256" key="1">
    <source>
        <dbReference type="ARBA" id="ARBA00023015"/>
    </source>
</evidence>
<dbReference type="SUPFAM" id="SSF46785">
    <property type="entry name" value="Winged helix' DNA-binding domain"/>
    <property type="match status" value="1"/>
</dbReference>
<keyword evidence="3" id="KW-0804">Transcription</keyword>
<evidence type="ECO:0000313" key="6">
    <source>
        <dbReference type="Proteomes" id="UP000238338"/>
    </source>
</evidence>
<dbReference type="InterPro" id="IPR002577">
    <property type="entry name" value="HTH_HxlR"/>
</dbReference>
<dbReference type="InterPro" id="IPR036388">
    <property type="entry name" value="WH-like_DNA-bd_sf"/>
</dbReference>
<organism evidence="5 6">
    <name type="scientific">Albidovulum denitrificans</name>
    <dbReference type="NCBI Taxonomy" id="404881"/>
    <lineage>
        <taxon>Bacteria</taxon>
        <taxon>Pseudomonadati</taxon>
        <taxon>Pseudomonadota</taxon>
        <taxon>Alphaproteobacteria</taxon>
        <taxon>Rhodobacterales</taxon>
        <taxon>Paracoccaceae</taxon>
        <taxon>Albidovulum</taxon>
    </lineage>
</organism>
<dbReference type="OrthoDB" id="9782219at2"/>
<dbReference type="PANTHER" id="PTHR33204:SF18">
    <property type="entry name" value="TRANSCRIPTIONAL REGULATORY PROTEIN"/>
    <property type="match status" value="1"/>
</dbReference>
<keyword evidence="1" id="KW-0805">Transcription regulation</keyword>
<evidence type="ECO:0000259" key="4">
    <source>
        <dbReference type="PROSITE" id="PS51118"/>
    </source>
</evidence>
<sequence length="222" mass="23810">MSEIRPETPRSVYNEGCLAAHALDLLGERWSFLVIRELIFGPKRFGLLRAGLPGISASVLTQRLQGLEAGGIVRRRMLPDPAEVQVYELTEAGQAALPLLEAMCQWAVQVPGHDPTKFISPSALMISMGAMIDGAKAAGMTVRAGFDLGRETFIGGIEAGRWQARRGAAEGDIAFTGSANALAPVIYGPAPLRHWIDSGAIAFTGDPALGQRFVDLFSLRPR</sequence>
<evidence type="ECO:0000256" key="3">
    <source>
        <dbReference type="ARBA" id="ARBA00023163"/>
    </source>
</evidence>
<evidence type="ECO:0000256" key="2">
    <source>
        <dbReference type="ARBA" id="ARBA00023125"/>
    </source>
</evidence>